<evidence type="ECO:0000256" key="2">
    <source>
        <dbReference type="SAM" id="Phobius"/>
    </source>
</evidence>
<evidence type="ECO:0000313" key="3">
    <source>
        <dbReference type="EMBL" id="OGG58114.1"/>
    </source>
</evidence>
<dbReference type="InterPro" id="IPR043504">
    <property type="entry name" value="Peptidase_S1_PA_chymotrypsin"/>
</dbReference>
<dbReference type="Proteomes" id="UP000177958">
    <property type="component" value="Unassembled WGS sequence"/>
</dbReference>
<name>A0A1F6D9J6_9BACT</name>
<keyword evidence="2" id="KW-1133">Transmembrane helix</keyword>
<dbReference type="InterPro" id="IPR009003">
    <property type="entry name" value="Peptidase_S1_PA"/>
</dbReference>
<keyword evidence="2" id="KW-0812">Transmembrane</keyword>
<feature type="region of interest" description="Disordered" evidence="1">
    <location>
        <begin position="45"/>
        <end position="92"/>
    </location>
</feature>
<gene>
    <name evidence="3" type="ORF">A2853_01190</name>
</gene>
<dbReference type="PANTHER" id="PTHR43019">
    <property type="entry name" value="SERINE ENDOPROTEASE DEGS"/>
    <property type="match status" value="1"/>
</dbReference>
<dbReference type="Gene3D" id="2.40.10.10">
    <property type="entry name" value="Trypsin-like serine proteases"/>
    <property type="match status" value="2"/>
</dbReference>
<feature type="transmembrane region" description="Helical" evidence="2">
    <location>
        <begin position="9"/>
        <end position="26"/>
    </location>
</feature>
<dbReference type="PANTHER" id="PTHR43019:SF23">
    <property type="entry name" value="PROTEASE DO-LIKE 5, CHLOROPLASTIC"/>
    <property type="match status" value="1"/>
</dbReference>
<organism evidence="3 4">
    <name type="scientific">Candidatus Kaiserbacteria bacterium RIFCSPHIGHO2_01_FULL_55_17</name>
    <dbReference type="NCBI Taxonomy" id="1798484"/>
    <lineage>
        <taxon>Bacteria</taxon>
        <taxon>Candidatus Kaiseribacteriota</taxon>
    </lineage>
</organism>
<dbReference type="AlphaFoldDB" id="A0A1F6D9J6"/>
<proteinExistence type="predicted"/>
<sequence>MSHETQSPFAYVAALGMLIVALFVLTNTSPSPAVIPETIPESAQTASVAPANIAPSPTPTANKEGTEPAPSKEPAPQKAALPAASSNEEKKASSVVRIQDPYPFPPQSFLTVNESTRAALVNILCTTEGDVLLPTSGSGVIIDPRGVILTNAHVAQYVLLAESERVNLSCTIRSGAPAHALWIAKVLYIPSIWVQEHAADITTTDPTGTGEHDYALLVITGPLDPSAPKLNSLPFLPIDTREAIGFPHDSVLAASYPAEFVGPAATQLNLHPASSITSVRELLTFGEDTVDLLSLGGVAEAQSGSSGGPVVNAWGRLIGIITTTSEGATTADRELRALTLSYIDRDITAQTGLNLSAILGTDVHALVENFTRLQAAGLADLLIGEIAKRQQR</sequence>
<dbReference type="EMBL" id="MFKX01000006">
    <property type="protein sequence ID" value="OGG58114.1"/>
    <property type="molecule type" value="Genomic_DNA"/>
</dbReference>
<dbReference type="SUPFAM" id="SSF50494">
    <property type="entry name" value="Trypsin-like serine proteases"/>
    <property type="match status" value="1"/>
</dbReference>
<reference evidence="3 4" key="1">
    <citation type="journal article" date="2016" name="Nat. Commun.">
        <title>Thousands of microbial genomes shed light on interconnected biogeochemical processes in an aquifer system.</title>
        <authorList>
            <person name="Anantharaman K."/>
            <person name="Brown C.T."/>
            <person name="Hug L.A."/>
            <person name="Sharon I."/>
            <person name="Castelle C.J."/>
            <person name="Probst A.J."/>
            <person name="Thomas B.C."/>
            <person name="Singh A."/>
            <person name="Wilkins M.J."/>
            <person name="Karaoz U."/>
            <person name="Brodie E.L."/>
            <person name="Williams K.H."/>
            <person name="Hubbard S.S."/>
            <person name="Banfield J.F."/>
        </authorList>
    </citation>
    <scope>NUCLEOTIDE SEQUENCE [LARGE SCALE GENOMIC DNA]</scope>
</reference>
<accession>A0A1F6D9J6</accession>
<dbReference type="Pfam" id="PF13365">
    <property type="entry name" value="Trypsin_2"/>
    <property type="match status" value="1"/>
</dbReference>
<keyword evidence="2" id="KW-0472">Membrane</keyword>
<evidence type="ECO:0008006" key="5">
    <source>
        <dbReference type="Google" id="ProtNLM"/>
    </source>
</evidence>
<evidence type="ECO:0000256" key="1">
    <source>
        <dbReference type="SAM" id="MobiDB-lite"/>
    </source>
</evidence>
<evidence type="ECO:0000313" key="4">
    <source>
        <dbReference type="Proteomes" id="UP000177958"/>
    </source>
</evidence>
<comment type="caution">
    <text evidence="3">The sequence shown here is derived from an EMBL/GenBank/DDBJ whole genome shotgun (WGS) entry which is preliminary data.</text>
</comment>
<protein>
    <recommendedName>
        <fullName evidence="5">Serine protease</fullName>
    </recommendedName>
</protein>